<evidence type="ECO:0000259" key="9">
    <source>
        <dbReference type="PROSITE" id="PS50850"/>
    </source>
</evidence>
<dbReference type="InterPro" id="IPR020846">
    <property type="entry name" value="MFS_dom"/>
</dbReference>
<dbReference type="InterPro" id="IPR005828">
    <property type="entry name" value="MFS_sugar_transport-like"/>
</dbReference>
<dbReference type="InterPro" id="IPR050549">
    <property type="entry name" value="MFS_Trehalose_Transporter"/>
</dbReference>
<feature type="transmembrane region" description="Helical" evidence="8">
    <location>
        <begin position="288"/>
        <end position="306"/>
    </location>
</feature>
<dbReference type="GO" id="GO:0005886">
    <property type="term" value="C:plasma membrane"/>
    <property type="evidence" value="ECO:0007669"/>
    <property type="project" value="UniProtKB-SubCell"/>
</dbReference>
<keyword evidence="10" id="KW-1185">Reference proteome</keyword>
<dbReference type="InterPro" id="IPR036259">
    <property type="entry name" value="MFS_trans_sf"/>
</dbReference>
<dbReference type="InterPro" id="IPR005829">
    <property type="entry name" value="Sugar_transporter_CS"/>
</dbReference>
<keyword evidence="4" id="KW-0762">Sugar transport</keyword>
<reference evidence="11" key="1">
    <citation type="submission" date="2025-08" db="UniProtKB">
        <authorList>
            <consortium name="RefSeq"/>
        </authorList>
    </citation>
    <scope>IDENTIFICATION</scope>
</reference>
<keyword evidence="2" id="KW-0813">Transport</keyword>
<feature type="transmembrane region" description="Helical" evidence="8">
    <location>
        <begin position="417"/>
        <end position="439"/>
    </location>
</feature>
<evidence type="ECO:0000256" key="7">
    <source>
        <dbReference type="ARBA" id="ARBA00023136"/>
    </source>
</evidence>
<dbReference type="InParanoid" id="A0A7E5VA18"/>
<proteinExistence type="predicted"/>
<dbReference type="PROSITE" id="PS50850">
    <property type="entry name" value="MFS"/>
    <property type="match status" value="1"/>
</dbReference>
<evidence type="ECO:0000256" key="5">
    <source>
        <dbReference type="ARBA" id="ARBA00022692"/>
    </source>
</evidence>
<organism evidence="10 11">
    <name type="scientific">Trichoplusia ni</name>
    <name type="common">Cabbage looper</name>
    <dbReference type="NCBI Taxonomy" id="7111"/>
    <lineage>
        <taxon>Eukaryota</taxon>
        <taxon>Metazoa</taxon>
        <taxon>Ecdysozoa</taxon>
        <taxon>Arthropoda</taxon>
        <taxon>Hexapoda</taxon>
        <taxon>Insecta</taxon>
        <taxon>Pterygota</taxon>
        <taxon>Neoptera</taxon>
        <taxon>Endopterygota</taxon>
        <taxon>Lepidoptera</taxon>
        <taxon>Glossata</taxon>
        <taxon>Ditrysia</taxon>
        <taxon>Noctuoidea</taxon>
        <taxon>Noctuidae</taxon>
        <taxon>Plusiinae</taxon>
        <taxon>Trichoplusia</taxon>
    </lineage>
</organism>
<dbReference type="GO" id="GO:0022857">
    <property type="term" value="F:transmembrane transporter activity"/>
    <property type="evidence" value="ECO:0007669"/>
    <property type="project" value="InterPro"/>
</dbReference>
<dbReference type="SUPFAM" id="SSF103473">
    <property type="entry name" value="MFS general substrate transporter"/>
    <property type="match status" value="1"/>
</dbReference>
<evidence type="ECO:0000313" key="10">
    <source>
        <dbReference type="Proteomes" id="UP000322000"/>
    </source>
</evidence>
<feature type="transmembrane region" description="Helical" evidence="8">
    <location>
        <begin position="51"/>
        <end position="70"/>
    </location>
</feature>
<keyword evidence="3" id="KW-1003">Cell membrane</keyword>
<accession>A0A7E5VA18</accession>
<dbReference type="RefSeq" id="XP_026725133.1">
    <property type="nucleotide sequence ID" value="XM_026869332.1"/>
</dbReference>
<evidence type="ECO:0000256" key="3">
    <source>
        <dbReference type="ARBA" id="ARBA00022475"/>
    </source>
</evidence>
<evidence type="ECO:0000256" key="2">
    <source>
        <dbReference type="ARBA" id="ARBA00022448"/>
    </source>
</evidence>
<dbReference type="GeneID" id="113492050"/>
<evidence type="ECO:0000256" key="4">
    <source>
        <dbReference type="ARBA" id="ARBA00022597"/>
    </source>
</evidence>
<feature type="transmembrane region" description="Helical" evidence="8">
    <location>
        <begin position="347"/>
        <end position="369"/>
    </location>
</feature>
<keyword evidence="5 8" id="KW-0812">Transmembrane</keyword>
<evidence type="ECO:0000256" key="8">
    <source>
        <dbReference type="SAM" id="Phobius"/>
    </source>
</evidence>
<dbReference type="FunFam" id="1.20.1250.20:FF:000218">
    <property type="entry name" value="facilitated trehalose transporter Tret1"/>
    <property type="match status" value="1"/>
</dbReference>
<evidence type="ECO:0000313" key="11">
    <source>
        <dbReference type="RefSeq" id="XP_026725133.1"/>
    </source>
</evidence>
<dbReference type="PANTHER" id="PTHR48021:SF1">
    <property type="entry name" value="GH07001P-RELATED"/>
    <property type="match status" value="1"/>
</dbReference>
<dbReference type="KEGG" id="tnl:113492050"/>
<dbReference type="PANTHER" id="PTHR48021">
    <property type="match status" value="1"/>
</dbReference>
<comment type="subcellular location">
    <subcellularLocation>
        <location evidence="1">Cell membrane</location>
        <topology evidence="1">Multi-pass membrane protein</topology>
    </subcellularLocation>
</comment>
<dbReference type="AlphaFoldDB" id="A0A7E5VA18"/>
<feature type="transmembrane region" description="Helical" evidence="8">
    <location>
        <begin position="390"/>
        <end position="411"/>
    </location>
</feature>
<sequence>MMQNTRIQYLAAFAVSLATMTNSVAYFWMTPMLPKFYDNDTSMIRITPDEISWVAASIYLGTIAGSVLTTSISDRFGRRTTLLCSAAPYIVGTVFILCASDVWLLYIGRFLWGLASGLITNVSSLYLSEIADKEMKGTWTTLTRSISSFGVLLVLSLGSFVSYQVLSYFLIVLPVCYFIACRRIPETPYFLIKVGRVDAARRELLSLSGSKDERAIDEKLSVMRSEIRMEALRSSSAYELITGKQYRKAVIVTAGMLLTQTMAGSIPIQQYFGHIVQESNDEMEVSTTLIIFGVVCFSVGLSSPVIAKKVSHRPLLIYSYLGSAAVLSVIGTYFFQQRIIGIDDDSSLAISYVVFANIICFTVISGLGFDSLASVVASEVFPTNVRSTHTSVLTTYTAILTFVVVRGYQILEDWLDLYGVFWVYTAMAVIGAVFTYLLVPETKCKSLSEVQIVFQGNMYKDVNGSLEHGIIAEDDVNENTELKEMVYKNGVA</sequence>
<keyword evidence="7 8" id="KW-0472">Membrane</keyword>
<evidence type="ECO:0000256" key="1">
    <source>
        <dbReference type="ARBA" id="ARBA00004651"/>
    </source>
</evidence>
<dbReference type="Pfam" id="PF00083">
    <property type="entry name" value="Sugar_tr"/>
    <property type="match status" value="1"/>
</dbReference>
<feature type="transmembrane region" description="Helical" evidence="8">
    <location>
        <begin position="7"/>
        <end position="29"/>
    </location>
</feature>
<feature type="domain" description="Major facilitator superfamily (MFS) profile" evidence="9">
    <location>
        <begin position="7"/>
        <end position="443"/>
    </location>
</feature>
<feature type="transmembrane region" description="Helical" evidence="8">
    <location>
        <begin position="82"/>
        <end position="104"/>
    </location>
</feature>
<dbReference type="Gene3D" id="1.20.1250.20">
    <property type="entry name" value="MFS general substrate transporter like domains"/>
    <property type="match status" value="1"/>
</dbReference>
<name>A0A7E5VA18_TRINI</name>
<gene>
    <name evidence="11" type="primary">LOC113492050</name>
</gene>
<feature type="transmembrane region" description="Helical" evidence="8">
    <location>
        <begin position="315"/>
        <end position="335"/>
    </location>
</feature>
<dbReference type="Proteomes" id="UP000322000">
    <property type="component" value="Chromosome 3"/>
</dbReference>
<dbReference type="OrthoDB" id="4142200at2759"/>
<keyword evidence="6 8" id="KW-1133">Transmembrane helix</keyword>
<dbReference type="PROSITE" id="PS00217">
    <property type="entry name" value="SUGAR_TRANSPORT_2"/>
    <property type="match status" value="1"/>
</dbReference>
<evidence type="ECO:0000256" key="6">
    <source>
        <dbReference type="ARBA" id="ARBA00022989"/>
    </source>
</evidence>
<protein>
    <submittedName>
        <fullName evidence="11">Facilitated trehalose transporter Tret1-like</fullName>
    </submittedName>
</protein>
<feature type="transmembrane region" description="Helical" evidence="8">
    <location>
        <begin position="249"/>
        <end position="268"/>
    </location>
</feature>